<dbReference type="AlphaFoldDB" id="A0A366H719"/>
<proteinExistence type="predicted"/>
<organism evidence="2 3">
    <name type="scientific">Roseimicrobium gellanilyticum</name>
    <dbReference type="NCBI Taxonomy" id="748857"/>
    <lineage>
        <taxon>Bacteria</taxon>
        <taxon>Pseudomonadati</taxon>
        <taxon>Verrucomicrobiota</taxon>
        <taxon>Verrucomicrobiia</taxon>
        <taxon>Verrucomicrobiales</taxon>
        <taxon>Verrucomicrobiaceae</taxon>
        <taxon>Roseimicrobium</taxon>
    </lineage>
</organism>
<evidence type="ECO:0000256" key="1">
    <source>
        <dbReference type="SAM" id="MobiDB-lite"/>
    </source>
</evidence>
<name>A0A366H719_9BACT</name>
<protein>
    <submittedName>
        <fullName evidence="2">Uncharacterized protein</fullName>
    </submittedName>
</protein>
<accession>A0A366H719</accession>
<evidence type="ECO:0000313" key="2">
    <source>
        <dbReference type="EMBL" id="RBP37295.1"/>
    </source>
</evidence>
<dbReference type="RefSeq" id="WP_170157458.1">
    <property type="nucleotide sequence ID" value="NZ_QNRR01000014.1"/>
</dbReference>
<dbReference type="Proteomes" id="UP000253426">
    <property type="component" value="Unassembled WGS sequence"/>
</dbReference>
<dbReference type="EMBL" id="QNRR01000014">
    <property type="protein sequence ID" value="RBP37295.1"/>
    <property type="molecule type" value="Genomic_DNA"/>
</dbReference>
<reference evidence="2 3" key="1">
    <citation type="submission" date="2018-06" db="EMBL/GenBank/DDBJ databases">
        <title>Genomic Encyclopedia of Type Strains, Phase IV (KMG-IV): sequencing the most valuable type-strain genomes for metagenomic binning, comparative biology and taxonomic classification.</title>
        <authorList>
            <person name="Goeker M."/>
        </authorList>
    </citation>
    <scope>NUCLEOTIDE SEQUENCE [LARGE SCALE GENOMIC DNA]</scope>
    <source>
        <strain evidence="2 3">DSM 25532</strain>
    </source>
</reference>
<evidence type="ECO:0000313" key="3">
    <source>
        <dbReference type="Proteomes" id="UP000253426"/>
    </source>
</evidence>
<sequence>MKPLSRFRRFVPVLLLPLAISLSQCGKKEDPATPKAADGGTPGSPSAPARTEPAKAASLVDHAAKLGFAAKLPADTELYIGSAQLKKHLENIKKSSWWKDLSALVEDKTPAPAAGEKAQQLALEVWGDDMFIAGGQGFAQDAELLRDLNRLYNEVYFKLILSGSTASLQTDGAAPSNPLAMVQPLLTDQASLEKLGQFISKFQLPSMIAGVKTDKGPEVIAELFSEKSLKNKPAEIEISDLKTPDGHAFKVITIDMSKVITEEKQKEMLEGFAKMLPEPAQKALTKALADVRSKKFVFVVGAVEGYLLLATGKSLDHVKFAADPSKSLLSKPEMAWLLPYAQKDLTGLVYSTAATMSALHDDQPLVPMLRGGVAALKDSEMFKPMGEALEKQIDEMAGLEKNVYAREFTSVAGVSWWEGGALNAEFFGGARNRFMTLGKPLSFAGLVERPGVVFGIAYHRNPEYEKAVRLWIEKLVSIAYTGAQQLVQAGIAGPEGGQQFALFEMMLLPTIKEVYQADRQIDEKGLGSQFAALLDVNGQMPSLPGVTLEDSKKMKFPRLTMVSEVANRGEIASGWATISKTITNFATIATSMMGKGAEGGAPPPIPTPESTEANGMTTWFYKNEIFNGDLYPVSSINDKLLVVSTSKPAAESLTADLAKPAAKVVEGCVWRLDISALADWIADASALSPTQTPEQIKEVRQNLKWVQPFHALQGHIFQEKDQPRVSLKWELSDVVSFD</sequence>
<gene>
    <name evidence="2" type="ORF">DES53_11433</name>
</gene>
<feature type="region of interest" description="Disordered" evidence="1">
    <location>
        <begin position="26"/>
        <end position="53"/>
    </location>
</feature>
<comment type="caution">
    <text evidence="2">The sequence shown here is derived from an EMBL/GenBank/DDBJ whole genome shotgun (WGS) entry which is preliminary data.</text>
</comment>
<keyword evidence="3" id="KW-1185">Reference proteome</keyword>